<dbReference type="CDD" id="cd08161">
    <property type="entry name" value="SET"/>
    <property type="match status" value="1"/>
</dbReference>
<name>A0A7S4RCA9_9DINO</name>
<gene>
    <name evidence="2" type="ORF">AMON00008_LOCUS33399</name>
</gene>
<evidence type="ECO:0000313" key="2">
    <source>
        <dbReference type="EMBL" id="CAE4610131.1"/>
    </source>
</evidence>
<sequence>MAALLRRGCRLAQGFAAPGARFTASAGPARVVLQESSGALETALLSSVRAPRHELLYTFKAPLVATRSRHSLQYSMTEHLCGVPSEGGSAFTDASSLKSSGESVWVFLNHAFHTEATVYLRPVDHRHIDPAVGCVAVYAAKDLVPGEPLTFDYTLMEWELSTPFKCLSTGRDVQGFKYLTGEEQQRAMPHAWPHVRQMFDEHRGLSPSVTGLRITSAGSYSWLKGAEA</sequence>
<evidence type="ECO:0000259" key="1">
    <source>
        <dbReference type="Pfam" id="PF00856"/>
    </source>
</evidence>
<reference evidence="2" key="1">
    <citation type="submission" date="2021-01" db="EMBL/GenBank/DDBJ databases">
        <authorList>
            <person name="Corre E."/>
            <person name="Pelletier E."/>
            <person name="Niang G."/>
            <person name="Scheremetjew M."/>
            <person name="Finn R."/>
            <person name="Kale V."/>
            <person name="Holt S."/>
            <person name="Cochrane G."/>
            <person name="Meng A."/>
            <person name="Brown T."/>
            <person name="Cohen L."/>
        </authorList>
    </citation>
    <scope>NUCLEOTIDE SEQUENCE</scope>
    <source>
        <strain evidence="2">CCMP3105</strain>
    </source>
</reference>
<dbReference type="Gene3D" id="2.170.270.10">
    <property type="entry name" value="SET domain"/>
    <property type="match status" value="1"/>
</dbReference>
<dbReference type="EMBL" id="HBNR01047902">
    <property type="protein sequence ID" value="CAE4610131.1"/>
    <property type="molecule type" value="Transcribed_RNA"/>
</dbReference>
<accession>A0A7S4RCA9</accession>
<organism evidence="2">
    <name type="scientific">Alexandrium monilatum</name>
    <dbReference type="NCBI Taxonomy" id="311494"/>
    <lineage>
        <taxon>Eukaryota</taxon>
        <taxon>Sar</taxon>
        <taxon>Alveolata</taxon>
        <taxon>Dinophyceae</taxon>
        <taxon>Gonyaulacales</taxon>
        <taxon>Pyrocystaceae</taxon>
        <taxon>Alexandrium</taxon>
    </lineage>
</organism>
<dbReference type="Pfam" id="PF00856">
    <property type="entry name" value="SET"/>
    <property type="match status" value="1"/>
</dbReference>
<protein>
    <recommendedName>
        <fullName evidence="1">SET domain-containing protein</fullName>
    </recommendedName>
</protein>
<dbReference type="InterPro" id="IPR046341">
    <property type="entry name" value="SET_dom_sf"/>
</dbReference>
<proteinExistence type="predicted"/>
<feature type="domain" description="SET" evidence="1">
    <location>
        <begin position="49"/>
        <end position="153"/>
    </location>
</feature>
<dbReference type="AlphaFoldDB" id="A0A7S4RCA9"/>
<dbReference type="InterPro" id="IPR001214">
    <property type="entry name" value="SET_dom"/>
</dbReference>
<dbReference type="SUPFAM" id="SSF82199">
    <property type="entry name" value="SET domain"/>
    <property type="match status" value="1"/>
</dbReference>